<reference evidence="1 2" key="1">
    <citation type="submission" date="2016-06" db="EMBL/GenBank/DDBJ databases">
        <authorList>
            <consortium name="Pathogen Informatics"/>
        </authorList>
    </citation>
    <scope>NUCLEOTIDE SEQUENCE [LARGE SCALE GENOMIC DNA]</scope>
</reference>
<organism evidence="1 2">
    <name type="scientific">Plasmodium ovale</name>
    <name type="common">malaria parasite P. ovale</name>
    <dbReference type="NCBI Taxonomy" id="36330"/>
    <lineage>
        <taxon>Eukaryota</taxon>
        <taxon>Sar</taxon>
        <taxon>Alveolata</taxon>
        <taxon>Apicomplexa</taxon>
        <taxon>Aconoidasida</taxon>
        <taxon>Haemosporida</taxon>
        <taxon>Plasmodiidae</taxon>
        <taxon>Plasmodium</taxon>
        <taxon>Plasmodium (Plasmodium)</taxon>
    </lineage>
</organism>
<gene>
    <name evidence="1" type="primary">PowCR01_000034200</name>
    <name evidence="1" type="ORF">POWCR01_000034200</name>
</gene>
<dbReference type="VEuPathDB" id="PlasmoDB:POWCR01_000034200"/>
<dbReference type="Proteomes" id="UP000243200">
    <property type="component" value="Unassembled WGS sequence"/>
</dbReference>
<evidence type="ECO:0000313" key="2">
    <source>
        <dbReference type="Proteomes" id="UP000243200"/>
    </source>
</evidence>
<accession>A0A1C3KFZ9</accession>
<proteinExistence type="predicted"/>
<evidence type="ECO:0000313" key="1">
    <source>
        <dbReference type="EMBL" id="SBT72534.1"/>
    </source>
</evidence>
<dbReference type="AlphaFoldDB" id="A0A1C3KFZ9"/>
<name>A0A1C3KFZ9_PLAOA</name>
<protein>
    <submittedName>
        <fullName evidence="1">Uncharacterized protein</fullName>
    </submittedName>
</protein>
<sequence>MNSEWHYSVLKGTLSYAEKTRKSVLAVHDDNGYMYINYWLNYIFMKNYSNNYVFFKTIYEKLKEYHSDFDNGNILRDKIYDITNEAL</sequence>
<dbReference type="EMBL" id="FLRJ01000067">
    <property type="protein sequence ID" value="SBT72534.1"/>
    <property type="molecule type" value="Genomic_DNA"/>
</dbReference>